<dbReference type="SUPFAM" id="SSF51905">
    <property type="entry name" value="FAD/NAD(P)-binding domain"/>
    <property type="match status" value="1"/>
</dbReference>
<feature type="domain" description="FAD-binding" evidence="8">
    <location>
        <begin position="143"/>
        <end position="351"/>
    </location>
</feature>
<keyword evidence="3" id="KW-0285">Flavoprotein</keyword>
<comment type="cofactor">
    <cofactor evidence="1">
        <name>FAD</name>
        <dbReference type="ChEBI" id="CHEBI:57692"/>
    </cofactor>
</comment>
<dbReference type="PRINTS" id="PR00420">
    <property type="entry name" value="RNGMNOXGNASE"/>
</dbReference>
<keyword evidence="5" id="KW-0560">Oxidoreductase</keyword>
<dbReference type="Pfam" id="PF01494">
    <property type="entry name" value="FAD_binding_3"/>
    <property type="match status" value="1"/>
</dbReference>
<evidence type="ECO:0000256" key="1">
    <source>
        <dbReference type="ARBA" id="ARBA00001974"/>
    </source>
</evidence>
<protein>
    <submittedName>
        <fullName evidence="9">FAD-dependent hydroxylase</fullName>
    </submittedName>
</protein>
<comment type="caution">
    <text evidence="9">The sequence shown here is derived from an EMBL/GenBank/DDBJ whole genome shotgun (WGS) entry which is preliminary data.</text>
</comment>
<reference evidence="9 10" key="1">
    <citation type="submission" date="2021-08" db="EMBL/GenBank/DDBJ databases">
        <title>Draft genome sequence of Spirulina subsalsa with high tolerance to salinity and hype-accumulation of phycocyanin.</title>
        <authorList>
            <person name="Pei H."/>
            <person name="Jiang L."/>
        </authorList>
    </citation>
    <scope>NUCLEOTIDE SEQUENCE [LARGE SCALE GENOMIC DNA]</scope>
    <source>
        <strain evidence="9 10">FACHB-351</strain>
    </source>
</reference>
<proteinExistence type="inferred from homology"/>
<evidence type="ECO:0000256" key="6">
    <source>
        <dbReference type="ARBA" id="ARBA00023033"/>
    </source>
</evidence>
<dbReference type="InterPro" id="IPR010971">
    <property type="entry name" value="UbiH/COQ6"/>
</dbReference>
<evidence type="ECO:0000313" key="10">
    <source>
        <dbReference type="Proteomes" id="UP001526426"/>
    </source>
</evidence>
<dbReference type="Gene3D" id="3.50.50.60">
    <property type="entry name" value="FAD/NAD(P)-binding domain"/>
    <property type="match status" value="2"/>
</dbReference>
<dbReference type="NCBIfam" id="TIGR01988">
    <property type="entry name" value="Ubi-OHases"/>
    <property type="match status" value="1"/>
</dbReference>
<dbReference type="InterPro" id="IPR018168">
    <property type="entry name" value="Ubi_Hdrlase_CS"/>
</dbReference>
<accession>A0ABT3L9Q4</accession>
<dbReference type="Pfam" id="PF01266">
    <property type="entry name" value="DAO"/>
    <property type="match status" value="1"/>
</dbReference>
<evidence type="ECO:0000256" key="2">
    <source>
        <dbReference type="ARBA" id="ARBA00005349"/>
    </source>
</evidence>
<keyword evidence="6" id="KW-0503">Monooxygenase</keyword>
<comment type="similarity">
    <text evidence="2">Belongs to the UbiH/COQ6 family.</text>
</comment>
<dbReference type="PANTHER" id="PTHR43876:SF7">
    <property type="entry name" value="UBIQUINONE BIOSYNTHESIS MONOOXYGENASE COQ6, MITOCHONDRIAL"/>
    <property type="match status" value="1"/>
</dbReference>
<evidence type="ECO:0000256" key="5">
    <source>
        <dbReference type="ARBA" id="ARBA00023002"/>
    </source>
</evidence>
<name>A0ABT3L9Q4_9CYAN</name>
<keyword evidence="10" id="KW-1185">Reference proteome</keyword>
<dbReference type="InterPro" id="IPR002938">
    <property type="entry name" value="FAD-bd"/>
</dbReference>
<keyword evidence="4" id="KW-0274">FAD</keyword>
<dbReference type="InterPro" id="IPR006076">
    <property type="entry name" value="FAD-dep_OxRdtase"/>
</dbReference>
<evidence type="ECO:0000259" key="7">
    <source>
        <dbReference type="Pfam" id="PF01266"/>
    </source>
</evidence>
<gene>
    <name evidence="9" type="ORF">K4A83_18475</name>
</gene>
<feature type="domain" description="FAD dependent oxidoreductase" evidence="7">
    <location>
        <begin position="14"/>
        <end position="49"/>
    </location>
</feature>
<sequence length="409" mass="45468">MTFKEFCDREFDADLAVVGGGIVGATLAAALKGSGLRVVIIEAQSPAQAKARQRAYALSLLSGRIFEGIGVWGQMLPQIAQFKQISLSDADYPEIVHFRPEELATGALGYVGEHSVVLGKLQGFLAGAENVQWLCPGQLVEVEESGEGINLTVELGEERRRLRTRLVVGADGARSPLRSWAGIKTKGWKYWQSCVTFTIRHDQPENETAYERFWYSGPMGILPLPGNRCQVVWTAPHGEAKALQGLDTGEFLERFRERTAGVLGTVELVGDRFLFPVQLMQCDRYIQNRFALIGDAAHCCHPVGGQGLNLGIRDAAALAQVLQEAQAQGEDIGSIAVLQRYEQWRRRENWVILGFTDFLDRMFSTPWWPVVTVRRWGILLLKHIRPLKLFALQLMTGLKGRAPQLARSN</sequence>
<evidence type="ECO:0000256" key="4">
    <source>
        <dbReference type="ARBA" id="ARBA00022827"/>
    </source>
</evidence>
<dbReference type="Proteomes" id="UP001526426">
    <property type="component" value="Unassembled WGS sequence"/>
</dbReference>
<dbReference type="EMBL" id="JAIHOM010000119">
    <property type="protein sequence ID" value="MCW6038243.1"/>
    <property type="molecule type" value="Genomic_DNA"/>
</dbReference>
<organism evidence="9 10">
    <name type="scientific">Spirulina subsalsa FACHB-351</name>
    <dbReference type="NCBI Taxonomy" id="234711"/>
    <lineage>
        <taxon>Bacteria</taxon>
        <taxon>Bacillati</taxon>
        <taxon>Cyanobacteriota</taxon>
        <taxon>Cyanophyceae</taxon>
        <taxon>Spirulinales</taxon>
        <taxon>Spirulinaceae</taxon>
        <taxon>Spirulina</taxon>
    </lineage>
</organism>
<evidence type="ECO:0000313" key="9">
    <source>
        <dbReference type="EMBL" id="MCW6038243.1"/>
    </source>
</evidence>
<dbReference type="PANTHER" id="PTHR43876">
    <property type="entry name" value="UBIQUINONE BIOSYNTHESIS MONOOXYGENASE COQ6, MITOCHONDRIAL"/>
    <property type="match status" value="1"/>
</dbReference>
<dbReference type="InterPro" id="IPR036188">
    <property type="entry name" value="FAD/NAD-bd_sf"/>
</dbReference>
<dbReference type="InterPro" id="IPR051205">
    <property type="entry name" value="UbiH/COQ6_monooxygenase"/>
</dbReference>
<evidence type="ECO:0000256" key="3">
    <source>
        <dbReference type="ARBA" id="ARBA00022630"/>
    </source>
</evidence>
<dbReference type="NCBIfam" id="NF005612">
    <property type="entry name" value="PRK07364.1"/>
    <property type="match status" value="1"/>
</dbReference>
<evidence type="ECO:0000259" key="8">
    <source>
        <dbReference type="Pfam" id="PF01494"/>
    </source>
</evidence>
<dbReference type="RefSeq" id="WP_265266148.1">
    <property type="nucleotide sequence ID" value="NZ_JAIHOM010000119.1"/>
</dbReference>
<dbReference type="PROSITE" id="PS01304">
    <property type="entry name" value="UBIH"/>
    <property type="match status" value="1"/>
</dbReference>